<evidence type="ECO:0000313" key="4">
    <source>
        <dbReference type="Proteomes" id="UP001341840"/>
    </source>
</evidence>
<dbReference type="EMBL" id="JASCZI010030759">
    <property type="protein sequence ID" value="MED6124670.1"/>
    <property type="molecule type" value="Genomic_DNA"/>
</dbReference>
<comment type="caution">
    <text evidence="3">The sequence shown here is derived from an EMBL/GenBank/DDBJ whole genome shotgun (WGS) entry which is preliminary data.</text>
</comment>
<evidence type="ECO:0000256" key="2">
    <source>
        <dbReference type="SAM" id="MobiDB-lite"/>
    </source>
</evidence>
<dbReference type="InterPro" id="IPR004252">
    <property type="entry name" value="Probable_transposase_24"/>
</dbReference>
<gene>
    <name evidence="3" type="ORF">PIB30_061176</name>
</gene>
<proteinExistence type="predicted"/>
<keyword evidence="4" id="KW-1185">Reference proteome</keyword>
<feature type="coiled-coil region" evidence="1">
    <location>
        <begin position="143"/>
        <end position="170"/>
    </location>
</feature>
<evidence type="ECO:0008006" key="5">
    <source>
        <dbReference type="Google" id="ProtNLM"/>
    </source>
</evidence>
<organism evidence="3 4">
    <name type="scientific">Stylosanthes scabra</name>
    <dbReference type="NCBI Taxonomy" id="79078"/>
    <lineage>
        <taxon>Eukaryota</taxon>
        <taxon>Viridiplantae</taxon>
        <taxon>Streptophyta</taxon>
        <taxon>Embryophyta</taxon>
        <taxon>Tracheophyta</taxon>
        <taxon>Spermatophyta</taxon>
        <taxon>Magnoliopsida</taxon>
        <taxon>eudicotyledons</taxon>
        <taxon>Gunneridae</taxon>
        <taxon>Pentapetalae</taxon>
        <taxon>rosids</taxon>
        <taxon>fabids</taxon>
        <taxon>Fabales</taxon>
        <taxon>Fabaceae</taxon>
        <taxon>Papilionoideae</taxon>
        <taxon>50 kb inversion clade</taxon>
        <taxon>dalbergioids sensu lato</taxon>
        <taxon>Dalbergieae</taxon>
        <taxon>Pterocarpus clade</taxon>
        <taxon>Stylosanthes</taxon>
    </lineage>
</organism>
<protein>
    <recommendedName>
        <fullName evidence="5">Transposase, Ptta/En/Spm, plant</fullName>
    </recommendedName>
</protein>
<sequence>MLVFYKKNAQGKLNRAFDCDGFGESLHTGGSITSSQHQVNLAKSLGRHTTQMQLFERTHKHKNETWVDKRSEQFHVKFKNAKEELTQKAAEDGSGVPDEVDLWCDIAGVKKGRIHGLGIESTMIDKRSTCHGSGSQLFEWLQRSEHEELVKKLQEENNYLKTRLEKTEKTIEINNHLVQEMMKMMNFQLPIPQVGETNAREDDNSGDSSEE</sequence>
<keyword evidence="1" id="KW-0175">Coiled coil</keyword>
<evidence type="ECO:0000256" key="1">
    <source>
        <dbReference type="SAM" id="Coils"/>
    </source>
</evidence>
<accession>A0ABU6RL42</accession>
<name>A0ABU6RL42_9FABA</name>
<reference evidence="3 4" key="1">
    <citation type="journal article" date="2023" name="Plants (Basel)">
        <title>Bridging the Gap: Combining Genomics and Transcriptomics Approaches to Understand Stylosanthes scabra, an Orphan Legume from the Brazilian Caatinga.</title>
        <authorList>
            <person name="Ferreira-Neto J.R.C."/>
            <person name="da Silva M.D."/>
            <person name="Binneck E."/>
            <person name="de Melo N.F."/>
            <person name="da Silva R.H."/>
            <person name="de Melo A.L.T.M."/>
            <person name="Pandolfi V."/>
            <person name="Bustamante F.O."/>
            <person name="Brasileiro-Vidal A.C."/>
            <person name="Benko-Iseppon A.M."/>
        </authorList>
    </citation>
    <scope>NUCLEOTIDE SEQUENCE [LARGE SCALE GENOMIC DNA]</scope>
    <source>
        <tissue evidence="3">Leaves</tissue>
    </source>
</reference>
<evidence type="ECO:0000313" key="3">
    <source>
        <dbReference type="EMBL" id="MED6124670.1"/>
    </source>
</evidence>
<feature type="region of interest" description="Disordered" evidence="2">
    <location>
        <begin position="191"/>
        <end position="211"/>
    </location>
</feature>
<dbReference type="Proteomes" id="UP001341840">
    <property type="component" value="Unassembled WGS sequence"/>
</dbReference>
<dbReference type="Pfam" id="PF03004">
    <property type="entry name" value="Transposase_24"/>
    <property type="match status" value="1"/>
</dbReference>